<protein>
    <recommendedName>
        <fullName evidence="3">Sulfotransferase</fullName>
    </recommendedName>
</protein>
<dbReference type="Proteomes" id="UP001208570">
    <property type="component" value="Unassembled WGS sequence"/>
</dbReference>
<proteinExistence type="predicted"/>
<dbReference type="SUPFAM" id="SSF52540">
    <property type="entry name" value="P-loop containing nucleoside triphosphate hydrolases"/>
    <property type="match status" value="1"/>
</dbReference>
<dbReference type="InterPro" id="IPR027417">
    <property type="entry name" value="P-loop_NTPase"/>
</dbReference>
<accession>A0AAD9IT24</accession>
<gene>
    <name evidence="1" type="ORF">LSH36_1738g00023</name>
</gene>
<evidence type="ECO:0000313" key="1">
    <source>
        <dbReference type="EMBL" id="KAK2139520.1"/>
    </source>
</evidence>
<dbReference type="EMBL" id="JAODUP010001739">
    <property type="protein sequence ID" value="KAK2139520.1"/>
    <property type="molecule type" value="Genomic_DNA"/>
</dbReference>
<sequence>MEEEGSKILFLHNQARCGGTLVTVLFRETSRCVCINEPTYISTISNNIFFKYTWNGATARRLFRNTICMMRKPYSALRETVDVYHLKRIFLDILIIEMVKEIFPEAIQFFIYRDPIEIAKSMRRI</sequence>
<evidence type="ECO:0000313" key="2">
    <source>
        <dbReference type="Proteomes" id="UP001208570"/>
    </source>
</evidence>
<name>A0AAD9IT24_9ANNE</name>
<dbReference type="AlphaFoldDB" id="A0AAD9IT24"/>
<dbReference type="Gene3D" id="3.40.50.300">
    <property type="entry name" value="P-loop containing nucleotide triphosphate hydrolases"/>
    <property type="match status" value="1"/>
</dbReference>
<comment type="caution">
    <text evidence="1">The sequence shown here is derived from an EMBL/GenBank/DDBJ whole genome shotgun (WGS) entry which is preliminary data.</text>
</comment>
<organism evidence="1 2">
    <name type="scientific">Paralvinella palmiformis</name>
    <dbReference type="NCBI Taxonomy" id="53620"/>
    <lineage>
        <taxon>Eukaryota</taxon>
        <taxon>Metazoa</taxon>
        <taxon>Spiralia</taxon>
        <taxon>Lophotrochozoa</taxon>
        <taxon>Annelida</taxon>
        <taxon>Polychaeta</taxon>
        <taxon>Sedentaria</taxon>
        <taxon>Canalipalpata</taxon>
        <taxon>Terebellida</taxon>
        <taxon>Terebelliformia</taxon>
        <taxon>Alvinellidae</taxon>
        <taxon>Paralvinella</taxon>
    </lineage>
</organism>
<keyword evidence="2" id="KW-1185">Reference proteome</keyword>
<evidence type="ECO:0008006" key="3">
    <source>
        <dbReference type="Google" id="ProtNLM"/>
    </source>
</evidence>
<reference evidence="1" key="1">
    <citation type="journal article" date="2023" name="Mol. Biol. Evol.">
        <title>Third-Generation Sequencing Reveals the Adaptive Role of the Epigenome in Three Deep-Sea Polychaetes.</title>
        <authorList>
            <person name="Perez M."/>
            <person name="Aroh O."/>
            <person name="Sun Y."/>
            <person name="Lan Y."/>
            <person name="Juniper S.K."/>
            <person name="Young C.R."/>
            <person name="Angers B."/>
            <person name="Qian P.Y."/>
        </authorList>
    </citation>
    <scope>NUCLEOTIDE SEQUENCE</scope>
    <source>
        <strain evidence="1">P08H-3</strain>
    </source>
</reference>